<dbReference type="AlphaFoldDB" id="A0A074Z5G9"/>
<dbReference type="RefSeq" id="XP_009173940.1">
    <property type="nucleotide sequence ID" value="XM_009175676.1"/>
</dbReference>
<dbReference type="EMBL" id="KL596906">
    <property type="protein sequence ID" value="KER22323.1"/>
    <property type="molecule type" value="Genomic_DNA"/>
</dbReference>
<dbReference type="CTD" id="20329053"/>
<protein>
    <submittedName>
        <fullName evidence="1">Uncharacterized protein</fullName>
    </submittedName>
</protein>
<dbReference type="Proteomes" id="UP000054324">
    <property type="component" value="Unassembled WGS sequence"/>
</dbReference>
<dbReference type="GeneID" id="20329053"/>
<name>A0A074Z5G9_OPIVI</name>
<keyword evidence="2" id="KW-1185">Reference proteome</keyword>
<organism evidence="1 2">
    <name type="scientific">Opisthorchis viverrini</name>
    <name type="common">Southeast Asian liver fluke</name>
    <dbReference type="NCBI Taxonomy" id="6198"/>
    <lineage>
        <taxon>Eukaryota</taxon>
        <taxon>Metazoa</taxon>
        <taxon>Spiralia</taxon>
        <taxon>Lophotrochozoa</taxon>
        <taxon>Platyhelminthes</taxon>
        <taxon>Trematoda</taxon>
        <taxon>Digenea</taxon>
        <taxon>Opisthorchiida</taxon>
        <taxon>Opisthorchiata</taxon>
        <taxon>Opisthorchiidae</taxon>
        <taxon>Opisthorchis</taxon>
    </lineage>
</organism>
<evidence type="ECO:0000313" key="2">
    <source>
        <dbReference type="Proteomes" id="UP000054324"/>
    </source>
</evidence>
<proteinExistence type="predicted"/>
<dbReference type="KEGG" id="ovi:T265_14887"/>
<sequence length="113" mass="12899">MRWNFSITARLSSILPSIFVYAATTCVTRQAYELQPHQVKLYSFSCKHQARKDIPLLTLHTSIGIQLGPTSHTLAPQVSTDNYRTWVAAIMQRRHVPRPDFTRGTLNMCPQTI</sequence>
<evidence type="ECO:0000313" key="1">
    <source>
        <dbReference type="EMBL" id="KER22323.1"/>
    </source>
</evidence>
<feature type="non-terminal residue" evidence="1">
    <location>
        <position position="113"/>
    </location>
</feature>
<reference evidence="1 2" key="1">
    <citation type="submission" date="2013-11" db="EMBL/GenBank/DDBJ databases">
        <title>Opisthorchis viverrini - life in the bile duct.</title>
        <authorList>
            <person name="Young N.D."/>
            <person name="Nagarajan N."/>
            <person name="Lin S.J."/>
            <person name="Korhonen P.K."/>
            <person name="Jex A.R."/>
            <person name="Hall R.S."/>
            <person name="Safavi-Hemami H."/>
            <person name="Kaewkong W."/>
            <person name="Bertrand D."/>
            <person name="Gao S."/>
            <person name="Seet Q."/>
            <person name="Wongkham S."/>
            <person name="Teh B.T."/>
            <person name="Wongkham C."/>
            <person name="Intapan P.M."/>
            <person name="Maleewong W."/>
            <person name="Yang X."/>
            <person name="Hu M."/>
            <person name="Wang Z."/>
            <person name="Hofmann A."/>
            <person name="Sternberg P.W."/>
            <person name="Tan P."/>
            <person name="Wang J."/>
            <person name="Gasser R.B."/>
        </authorList>
    </citation>
    <scope>NUCLEOTIDE SEQUENCE [LARGE SCALE GENOMIC DNA]</scope>
</reference>
<accession>A0A074Z5G9</accession>
<gene>
    <name evidence="1" type="ORF">T265_14887</name>
</gene>